<organism evidence="2">
    <name type="scientific">Sesamum radiatum</name>
    <name type="common">Black benniseed</name>
    <dbReference type="NCBI Taxonomy" id="300843"/>
    <lineage>
        <taxon>Eukaryota</taxon>
        <taxon>Viridiplantae</taxon>
        <taxon>Streptophyta</taxon>
        <taxon>Embryophyta</taxon>
        <taxon>Tracheophyta</taxon>
        <taxon>Spermatophyta</taxon>
        <taxon>Magnoliopsida</taxon>
        <taxon>eudicotyledons</taxon>
        <taxon>Gunneridae</taxon>
        <taxon>Pentapetalae</taxon>
        <taxon>asterids</taxon>
        <taxon>lamiids</taxon>
        <taxon>Lamiales</taxon>
        <taxon>Pedaliaceae</taxon>
        <taxon>Sesamum</taxon>
    </lineage>
</organism>
<proteinExistence type="predicted"/>
<dbReference type="EMBL" id="JACGWJ010000019">
    <property type="protein sequence ID" value="KAL0344701.1"/>
    <property type="molecule type" value="Genomic_DNA"/>
</dbReference>
<reference evidence="2" key="2">
    <citation type="journal article" date="2024" name="Plant">
        <title>Genomic evolution and insights into agronomic trait innovations of Sesamum species.</title>
        <authorList>
            <person name="Miao H."/>
            <person name="Wang L."/>
            <person name="Qu L."/>
            <person name="Liu H."/>
            <person name="Sun Y."/>
            <person name="Le M."/>
            <person name="Wang Q."/>
            <person name="Wei S."/>
            <person name="Zheng Y."/>
            <person name="Lin W."/>
            <person name="Duan Y."/>
            <person name="Cao H."/>
            <person name="Xiong S."/>
            <person name="Wang X."/>
            <person name="Wei L."/>
            <person name="Li C."/>
            <person name="Ma Q."/>
            <person name="Ju M."/>
            <person name="Zhao R."/>
            <person name="Li G."/>
            <person name="Mu C."/>
            <person name="Tian Q."/>
            <person name="Mei H."/>
            <person name="Zhang T."/>
            <person name="Gao T."/>
            <person name="Zhang H."/>
        </authorList>
    </citation>
    <scope>NUCLEOTIDE SEQUENCE</scope>
    <source>
        <strain evidence="2">G02</strain>
    </source>
</reference>
<name>A0AAW2NN23_SESRA</name>
<accession>A0AAW2NN23</accession>
<protein>
    <recommendedName>
        <fullName evidence="1">HflX C-terminal domain-containing protein</fullName>
    </recommendedName>
</protein>
<feature type="domain" description="HflX C-terminal" evidence="1">
    <location>
        <begin position="29"/>
        <end position="100"/>
    </location>
</feature>
<sequence length="130" mass="14665">MTPPWLRIRHSVNSIHFIECGYAKVPEKIKSEAKKKADVICISALSGEGLDDFSNAVKEKLKDMMVWVEALIPFDKGELLSTIHHLGLLEKTEYIENGALVRAHFPLRFARCLTPVRPCVSIFQGFLNSI</sequence>
<gene>
    <name evidence="2" type="ORF">Sradi_4301400</name>
</gene>
<dbReference type="InterPro" id="IPR045498">
    <property type="entry name" value="HflX_C"/>
</dbReference>
<dbReference type="Pfam" id="PF19275">
    <property type="entry name" value="HflX_C"/>
    <property type="match status" value="1"/>
</dbReference>
<evidence type="ECO:0000259" key="1">
    <source>
        <dbReference type="Pfam" id="PF19275"/>
    </source>
</evidence>
<dbReference type="AlphaFoldDB" id="A0AAW2NN23"/>
<evidence type="ECO:0000313" key="2">
    <source>
        <dbReference type="EMBL" id="KAL0344701.1"/>
    </source>
</evidence>
<comment type="caution">
    <text evidence="2">The sequence shown here is derived from an EMBL/GenBank/DDBJ whole genome shotgun (WGS) entry which is preliminary data.</text>
</comment>
<reference evidence="2" key="1">
    <citation type="submission" date="2020-06" db="EMBL/GenBank/DDBJ databases">
        <authorList>
            <person name="Li T."/>
            <person name="Hu X."/>
            <person name="Zhang T."/>
            <person name="Song X."/>
            <person name="Zhang H."/>
            <person name="Dai N."/>
            <person name="Sheng W."/>
            <person name="Hou X."/>
            <person name="Wei L."/>
        </authorList>
    </citation>
    <scope>NUCLEOTIDE SEQUENCE</scope>
    <source>
        <strain evidence="2">G02</strain>
        <tissue evidence="2">Leaf</tissue>
    </source>
</reference>